<sequence>MSGSISQTEFLDLTSRYCAGALSRAELSRFDELLSTQPKLRQVYLNYIEIHAELIQVAMGSSALQFDPERLNAPPKRVKESRQTLLASLGVATALMLMITVGLLLNYLQPPPPVAGKLVGLTADAKWAGREYVPGNLILERMTVSLEEGVASFELASGTFISIQGPATIETTSAKETKLLSGLLHAVVPKRAIGYTVLTNDSQIVDLGTEFTVERDNLFGTRVVVKSGKVEARTLGSSEPGSSYELTVGRAMEFQFGISNGKDIAVEADHMEKIERVSYVTNGIKELGGVTRISSERHKQLGQGDCRTRDNALLIPERSGVVLEEQLNVQSPWESVTIQPGEQLDSYILHYDPGHSISRGGIGTISFQAPIRAVICSSQQLIDTDGLFGPQDTIVYSQDAIRGLEFGTAADEADEITLSEDRRTLSYHFDISPPGYLDELRILVPHRGAAEVVEESNQ</sequence>
<evidence type="ECO:0000256" key="1">
    <source>
        <dbReference type="SAM" id="Phobius"/>
    </source>
</evidence>
<protein>
    <submittedName>
        <fullName evidence="2">FecR protein</fullName>
    </submittedName>
</protein>
<gene>
    <name evidence="2" type="ORF">V22_02550</name>
</gene>
<feature type="transmembrane region" description="Helical" evidence="1">
    <location>
        <begin position="85"/>
        <end position="108"/>
    </location>
</feature>
<evidence type="ECO:0000313" key="3">
    <source>
        <dbReference type="Proteomes" id="UP000319976"/>
    </source>
</evidence>
<keyword evidence="1" id="KW-1133">Transmembrane helix</keyword>
<reference evidence="2 3" key="1">
    <citation type="submission" date="2019-02" db="EMBL/GenBank/DDBJ databases">
        <title>Deep-cultivation of Planctomycetes and their phenomic and genomic characterization uncovers novel biology.</title>
        <authorList>
            <person name="Wiegand S."/>
            <person name="Jogler M."/>
            <person name="Boedeker C."/>
            <person name="Pinto D."/>
            <person name="Vollmers J."/>
            <person name="Rivas-Marin E."/>
            <person name="Kohn T."/>
            <person name="Peeters S.H."/>
            <person name="Heuer A."/>
            <person name="Rast P."/>
            <person name="Oberbeckmann S."/>
            <person name="Bunk B."/>
            <person name="Jeske O."/>
            <person name="Meyerdierks A."/>
            <person name="Storesund J.E."/>
            <person name="Kallscheuer N."/>
            <person name="Luecker S."/>
            <person name="Lage O.M."/>
            <person name="Pohl T."/>
            <person name="Merkel B.J."/>
            <person name="Hornburger P."/>
            <person name="Mueller R.-W."/>
            <person name="Bruemmer F."/>
            <person name="Labrenz M."/>
            <person name="Spormann A.M."/>
            <person name="Op den Camp H."/>
            <person name="Overmann J."/>
            <person name="Amann R."/>
            <person name="Jetten M.S.M."/>
            <person name="Mascher T."/>
            <person name="Medema M.H."/>
            <person name="Devos D.P."/>
            <person name="Kaster A.-K."/>
            <person name="Ovreas L."/>
            <person name="Rohde M."/>
            <person name="Galperin M.Y."/>
            <person name="Jogler C."/>
        </authorList>
    </citation>
    <scope>NUCLEOTIDE SEQUENCE [LARGE SCALE GENOMIC DNA]</scope>
    <source>
        <strain evidence="2 3">V22</strain>
    </source>
</reference>
<dbReference type="PANTHER" id="PTHR30273:SF2">
    <property type="entry name" value="PROTEIN FECR"/>
    <property type="match status" value="1"/>
</dbReference>
<dbReference type="EMBL" id="CP036316">
    <property type="protein sequence ID" value="QDT63056.1"/>
    <property type="molecule type" value="Genomic_DNA"/>
</dbReference>
<keyword evidence="1" id="KW-0812">Transmembrane</keyword>
<dbReference type="InterPro" id="IPR012373">
    <property type="entry name" value="Ferrdict_sens_TM"/>
</dbReference>
<dbReference type="Gene3D" id="2.60.120.1440">
    <property type="match status" value="1"/>
</dbReference>
<organism evidence="2 3">
    <name type="scientific">Calycomorphotria hydatis</name>
    <dbReference type="NCBI Taxonomy" id="2528027"/>
    <lineage>
        <taxon>Bacteria</taxon>
        <taxon>Pseudomonadati</taxon>
        <taxon>Planctomycetota</taxon>
        <taxon>Planctomycetia</taxon>
        <taxon>Planctomycetales</taxon>
        <taxon>Planctomycetaceae</taxon>
        <taxon>Calycomorphotria</taxon>
    </lineage>
</organism>
<dbReference type="OrthoDB" id="265406at2"/>
<dbReference type="AlphaFoldDB" id="A0A517T3W0"/>
<evidence type="ECO:0000313" key="2">
    <source>
        <dbReference type="EMBL" id="QDT63056.1"/>
    </source>
</evidence>
<dbReference type="RefSeq" id="WP_145259071.1">
    <property type="nucleotide sequence ID" value="NZ_CP036316.1"/>
</dbReference>
<name>A0A517T3W0_9PLAN</name>
<keyword evidence="1" id="KW-0472">Membrane</keyword>
<dbReference type="PANTHER" id="PTHR30273">
    <property type="entry name" value="PERIPLASMIC SIGNAL SENSOR AND SIGMA FACTOR ACTIVATOR FECR-RELATED"/>
    <property type="match status" value="1"/>
</dbReference>
<keyword evidence="3" id="KW-1185">Reference proteome</keyword>
<dbReference type="GO" id="GO:0016989">
    <property type="term" value="F:sigma factor antagonist activity"/>
    <property type="evidence" value="ECO:0007669"/>
    <property type="project" value="TreeGrafter"/>
</dbReference>
<dbReference type="Proteomes" id="UP000319976">
    <property type="component" value="Chromosome"/>
</dbReference>
<proteinExistence type="predicted"/>
<accession>A0A517T3W0</accession>
<dbReference type="KEGG" id="chya:V22_02550"/>